<organism evidence="1 2">
    <name type="scientific">Ancylostoma duodenale</name>
    <dbReference type="NCBI Taxonomy" id="51022"/>
    <lineage>
        <taxon>Eukaryota</taxon>
        <taxon>Metazoa</taxon>
        <taxon>Ecdysozoa</taxon>
        <taxon>Nematoda</taxon>
        <taxon>Chromadorea</taxon>
        <taxon>Rhabditida</taxon>
        <taxon>Rhabditina</taxon>
        <taxon>Rhabditomorpha</taxon>
        <taxon>Strongyloidea</taxon>
        <taxon>Ancylostomatidae</taxon>
        <taxon>Ancylostomatinae</taxon>
        <taxon>Ancylostoma</taxon>
    </lineage>
</organism>
<name>A0A0C2H280_9BILA</name>
<reference evidence="1 2" key="1">
    <citation type="submission" date="2013-12" db="EMBL/GenBank/DDBJ databases">
        <title>Draft genome of the parsitic nematode Ancylostoma duodenale.</title>
        <authorList>
            <person name="Mitreva M."/>
        </authorList>
    </citation>
    <scope>NUCLEOTIDE SEQUENCE [LARGE SCALE GENOMIC DNA]</scope>
    <source>
        <strain evidence="1 2">Zhejiang</strain>
    </source>
</reference>
<keyword evidence="2" id="KW-1185">Reference proteome</keyword>
<gene>
    <name evidence="1" type="ORF">ANCDUO_06172</name>
</gene>
<dbReference type="Proteomes" id="UP000054047">
    <property type="component" value="Unassembled WGS sequence"/>
</dbReference>
<protein>
    <submittedName>
        <fullName evidence="1">Uncharacterized protein</fullName>
    </submittedName>
</protein>
<accession>A0A0C2H280</accession>
<evidence type="ECO:0000313" key="2">
    <source>
        <dbReference type="Proteomes" id="UP000054047"/>
    </source>
</evidence>
<dbReference type="OrthoDB" id="1728974at2759"/>
<dbReference type="EMBL" id="KN728600">
    <property type="protein sequence ID" value="KIH63526.1"/>
    <property type="molecule type" value="Genomic_DNA"/>
</dbReference>
<sequence length="82" mass="9569">MPLVLIILRSGLYFDEDEIAPRVKKGDFRFVKEGKYHSVKEFTPEKIKQHQRYKSFGELVTARVQSCEINQKQNPATNSAKR</sequence>
<dbReference type="AlphaFoldDB" id="A0A0C2H280"/>
<evidence type="ECO:0000313" key="1">
    <source>
        <dbReference type="EMBL" id="KIH63526.1"/>
    </source>
</evidence>
<proteinExistence type="predicted"/>